<dbReference type="SMART" id="SM00134">
    <property type="entry name" value="LU"/>
    <property type="match status" value="2"/>
</dbReference>
<feature type="domain" description="UPAR/Ly6" evidence="6">
    <location>
        <begin position="137"/>
        <end position="220"/>
    </location>
</feature>
<evidence type="ECO:0000256" key="4">
    <source>
        <dbReference type="ARBA" id="ARBA00023136"/>
    </source>
</evidence>
<dbReference type="SUPFAM" id="SSF57302">
    <property type="entry name" value="Snake toxin-like"/>
    <property type="match status" value="2"/>
</dbReference>
<keyword evidence="5" id="KW-0325">Glycoprotein</keyword>
<reference evidence="7 8" key="1">
    <citation type="submission" date="2019-01" db="EMBL/GenBank/DDBJ databases">
        <title>Draft Genome and Complete Hox-Cluster Characterization of the Sterlet Sturgeon (Acipenser ruthenus).</title>
        <authorList>
            <person name="Wei Q."/>
        </authorList>
    </citation>
    <scope>NUCLEOTIDE SEQUENCE [LARGE SCALE GENOMIC DNA]</scope>
    <source>
        <strain evidence="7">WHYD16114868_AA</strain>
        <tissue evidence="7">Blood</tissue>
    </source>
</reference>
<keyword evidence="4" id="KW-0472">Membrane</keyword>
<evidence type="ECO:0000259" key="6">
    <source>
        <dbReference type="SMART" id="SM00134"/>
    </source>
</evidence>
<evidence type="ECO:0000313" key="7">
    <source>
        <dbReference type="EMBL" id="RXM98292.1"/>
    </source>
</evidence>
<comment type="subcellular location">
    <subcellularLocation>
        <location evidence="1">Cell membrane</location>
    </subcellularLocation>
</comment>
<evidence type="ECO:0000256" key="2">
    <source>
        <dbReference type="ARBA" id="ARBA00022475"/>
    </source>
</evidence>
<gene>
    <name evidence="7" type="ORF">EOD39_13309</name>
</gene>
<dbReference type="InterPro" id="IPR045860">
    <property type="entry name" value="Snake_toxin-like_sf"/>
</dbReference>
<evidence type="ECO:0000256" key="1">
    <source>
        <dbReference type="ARBA" id="ARBA00004236"/>
    </source>
</evidence>
<dbReference type="GO" id="GO:0005886">
    <property type="term" value="C:plasma membrane"/>
    <property type="evidence" value="ECO:0007669"/>
    <property type="project" value="UniProtKB-SubCell"/>
</dbReference>
<keyword evidence="8" id="KW-1185">Reference proteome</keyword>
<feature type="domain" description="UPAR/Ly6" evidence="6">
    <location>
        <begin position="29"/>
        <end position="122"/>
    </location>
</feature>
<accession>A0A662YPA2</accession>
<dbReference type="Gene3D" id="2.10.60.10">
    <property type="entry name" value="CD59"/>
    <property type="match status" value="2"/>
</dbReference>
<sequence>MRLGEQDDAGGVTRPQQKQPGLLKHVKALQCYQCAAAFNNSDCNKVSVACPIGDLCMTALSATRGNPIIMKMCNTKAVCSAAANSGSFSIEGSVISAKVTCCNTDLCNVNADYNGSTTARLNVLLLGASAALLFLLSRITANTDCNSKIQTCYSESKCKTTVTTVMGITAYNKGCAEERECSESGHMVHIGVVGSRVQCCSASLCNVSGAARARLSPQLLGVSAALLYLVGMAGV</sequence>
<dbReference type="EMBL" id="SCEB01000731">
    <property type="protein sequence ID" value="RXM98292.1"/>
    <property type="molecule type" value="Genomic_DNA"/>
</dbReference>
<keyword evidence="3" id="KW-0732">Signal</keyword>
<protein>
    <recommendedName>
        <fullName evidence="6">UPAR/Ly6 domain-containing protein</fullName>
    </recommendedName>
</protein>
<comment type="caution">
    <text evidence="7">The sequence shown here is derived from an EMBL/GenBank/DDBJ whole genome shotgun (WGS) entry which is preliminary data.</text>
</comment>
<dbReference type="Pfam" id="PF00087">
    <property type="entry name" value="Toxin_TOLIP"/>
    <property type="match status" value="2"/>
</dbReference>
<keyword evidence="2" id="KW-1003">Cell membrane</keyword>
<dbReference type="AlphaFoldDB" id="A0A662YPA2"/>
<dbReference type="PANTHER" id="PTHR16983:SF10">
    <property type="entry name" value="PROTEIN QUIVER"/>
    <property type="match status" value="1"/>
</dbReference>
<dbReference type="InterPro" id="IPR035076">
    <property type="entry name" value="Toxin/TOLIP"/>
</dbReference>
<evidence type="ECO:0000313" key="8">
    <source>
        <dbReference type="Proteomes" id="UP000289886"/>
    </source>
</evidence>
<dbReference type="Proteomes" id="UP000289886">
    <property type="component" value="Unassembled WGS sequence"/>
</dbReference>
<dbReference type="PANTHER" id="PTHR16983">
    <property type="entry name" value="UPAR/LY6 DOMAIN-CONTAINING PROTEIN"/>
    <property type="match status" value="1"/>
</dbReference>
<name>A0A662YPA2_ACIRT</name>
<proteinExistence type="predicted"/>
<dbReference type="InterPro" id="IPR016054">
    <property type="entry name" value="LY6_UPA_recep-like"/>
</dbReference>
<dbReference type="InterPro" id="IPR051110">
    <property type="entry name" value="Ly-6/neurotoxin-like_GPI-ap"/>
</dbReference>
<organism evidence="7 8">
    <name type="scientific">Acipenser ruthenus</name>
    <name type="common">Sterlet sturgeon</name>
    <dbReference type="NCBI Taxonomy" id="7906"/>
    <lineage>
        <taxon>Eukaryota</taxon>
        <taxon>Metazoa</taxon>
        <taxon>Chordata</taxon>
        <taxon>Craniata</taxon>
        <taxon>Vertebrata</taxon>
        <taxon>Euteleostomi</taxon>
        <taxon>Actinopterygii</taxon>
        <taxon>Chondrostei</taxon>
        <taxon>Acipenseriformes</taxon>
        <taxon>Acipenseridae</taxon>
        <taxon>Acipenser</taxon>
    </lineage>
</organism>
<evidence type="ECO:0000256" key="5">
    <source>
        <dbReference type="ARBA" id="ARBA00023180"/>
    </source>
</evidence>
<evidence type="ECO:0000256" key="3">
    <source>
        <dbReference type="ARBA" id="ARBA00022729"/>
    </source>
</evidence>